<proteinExistence type="predicted"/>
<organism evidence="1 2">
    <name type="scientific">Caballeronia sordidicola</name>
    <name type="common">Burkholderia sordidicola</name>
    <dbReference type="NCBI Taxonomy" id="196367"/>
    <lineage>
        <taxon>Bacteria</taxon>
        <taxon>Pseudomonadati</taxon>
        <taxon>Pseudomonadota</taxon>
        <taxon>Betaproteobacteria</taxon>
        <taxon>Burkholderiales</taxon>
        <taxon>Burkholderiaceae</taxon>
        <taxon>Caballeronia</taxon>
    </lineage>
</organism>
<dbReference type="Proteomes" id="UP000214720">
    <property type="component" value="Unassembled WGS sequence"/>
</dbReference>
<protein>
    <submittedName>
        <fullName evidence="1">Uncharacterized protein</fullName>
    </submittedName>
</protein>
<dbReference type="AlphaFoldDB" id="A0A226XAQ1"/>
<evidence type="ECO:0000313" key="2">
    <source>
        <dbReference type="Proteomes" id="UP000214720"/>
    </source>
</evidence>
<sequence length="93" mass="10331">MAAALSRRFDPVSETLAKLIAPASDCLVCHGHTTLEEQFLDVAQAQLKAEIPAHSTTDDFGWGTVTMIERFRFLHHAILRDRASNLTTPSERP</sequence>
<name>A0A226XAQ1_CABSO</name>
<reference evidence="2" key="1">
    <citation type="submission" date="2017-01" db="EMBL/GenBank/DDBJ databases">
        <title>Genome Analysis of Deinococcus marmoris KOPRI26562.</title>
        <authorList>
            <person name="Kim J.H."/>
            <person name="Oh H.-M."/>
        </authorList>
    </citation>
    <scope>NUCLEOTIDE SEQUENCE [LARGE SCALE GENOMIC DNA]</scope>
    <source>
        <strain evidence="2">PAMC 26633</strain>
    </source>
</reference>
<accession>A0A226XAQ1</accession>
<gene>
    <name evidence="1" type="ORF">BSU04_01380</name>
</gene>
<evidence type="ECO:0000313" key="1">
    <source>
        <dbReference type="EMBL" id="OXC80524.1"/>
    </source>
</evidence>
<dbReference type="EMBL" id="MTHB01000013">
    <property type="protein sequence ID" value="OXC80524.1"/>
    <property type="molecule type" value="Genomic_DNA"/>
</dbReference>
<comment type="caution">
    <text evidence="1">The sequence shown here is derived from an EMBL/GenBank/DDBJ whole genome shotgun (WGS) entry which is preliminary data.</text>
</comment>